<dbReference type="InterPro" id="IPR016040">
    <property type="entry name" value="NAD(P)-bd_dom"/>
</dbReference>
<dbReference type="SUPFAM" id="SSF51735">
    <property type="entry name" value="NAD(P)-binding Rossmann-fold domains"/>
    <property type="match status" value="1"/>
</dbReference>
<feature type="domain" description="NAD(P)-binding" evidence="1">
    <location>
        <begin position="7"/>
        <end position="114"/>
    </location>
</feature>
<sequence length="296" mass="31723">MKIVLTGSLGHISRPLAESLIAAGHNVTVISHNPQRAAQISALGATPAIGSMSDLSFLITTFSGADAVYLMITNATGGNGDLFTAGQQQAATYAKAVKNADIKNVVNLSSVGANLGPEVGALHIYNVIENVLTHDLPSVNLTFLRPTGMFYNLFSSMPSIKQDHAIYTNNSLTKRGSWVSPTDIVPIAAKALTTPQSGITNQYIASDEKSYTEIATILGDALDIPDLKAVQIDDDTMTRNLLASGMPADFTTQYVKMLAYERDHNFYADYQAHHPVLGPTKLTDFAVSFARAYQQA</sequence>
<protein>
    <recommendedName>
        <fullName evidence="1">NAD(P)-binding domain-containing protein</fullName>
    </recommendedName>
</protein>
<reference evidence="2 3" key="1">
    <citation type="journal article" date="2015" name="Genome Announc.">
        <title>Expanding the biotechnology potential of lactobacilli through comparative genomics of 213 strains and associated genera.</title>
        <authorList>
            <person name="Sun Z."/>
            <person name="Harris H.M."/>
            <person name="McCann A."/>
            <person name="Guo C."/>
            <person name="Argimon S."/>
            <person name="Zhang W."/>
            <person name="Yang X."/>
            <person name="Jeffery I.B."/>
            <person name="Cooney J.C."/>
            <person name="Kagawa T.F."/>
            <person name="Liu W."/>
            <person name="Song Y."/>
            <person name="Salvetti E."/>
            <person name="Wrobel A."/>
            <person name="Rasinkangas P."/>
            <person name="Parkhill J."/>
            <person name="Rea M.C."/>
            <person name="O'Sullivan O."/>
            <person name="Ritari J."/>
            <person name="Douillard F.P."/>
            <person name="Paul Ross R."/>
            <person name="Yang R."/>
            <person name="Briner A.E."/>
            <person name="Felis G.E."/>
            <person name="de Vos W.M."/>
            <person name="Barrangou R."/>
            <person name="Klaenhammer T.R."/>
            <person name="Caufield P.W."/>
            <person name="Cui Y."/>
            <person name="Zhang H."/>
            <person name="O'Toole P.W."/>
        </authorList>
    </citation>
    <scope>NUCLEOTIDE SEQUENCE [LARGE SCALE GENOMIC DNA]</scope>
    <source>
        <strain evidence="2 3">DSM 16381</strain>
    </source>
</reference>
<dbReference type="PANTHER" id="PTHR43162:SF1">
    <property type="entry name" value="PRESTALK A DIFFERENTIATION PROTEIN A"/>
    <property type="match status" value="1"/>
</dbReference>
<dbReference type="PATRIC" id="fig|1423753.3.peg.115"/>
<name>A0A0R1UYI1_9LACO</name>
<dbReference type="InterPro" id="IPR051604">
    <property type="entry name" value="Ergot_Alk_Oxidoreductase"/>
</dbReference>
<organism evidence="2 3">
    <name type="scientific">Levilactobacillus hammesii DSM 16381</name>
    <dbReference type="NCBI Taxonomy" id="1423753"/>
    <lineage>
        <taxon>Bacteria</taxon>
        <taxon>Bacillati</taxon>
        <taxon>Bacillota</taxon>
        <taxon>Bacilli</taxon>
        <taxon>Lactobacillales</taxon>
        <taxon>Lactobacillaceae</taxon>
        <taxon>Levilactobacillus</taxon>
    </lineage>
</organism>
<dbReference type="STRING" id="1423753.FD28_GL000110"/>
<accession>A0A0R1UYI1</accession>
<comment type="caution">
    <text evidence="2">The sequence shown here is derived from an EMBL/GenBank/DDBJ whole genome shotgun (WGS) entry which is preliminary data.</text>
</comment>
<dbReference type="Gene3D" id="3.40.50.720">
    <property type="entry name" value="NAD(P)-binding Rossmann-like Domain"/>
    <property type="match status" value="1"/>
</dbReference>
<dbReference type="InterPro" id="IPR036291">
    <property type="entry name" value="NAD(P)-bd_dom_sf"/>
</dbReference>
<evidence type="ECO:0000313" key="2">
    <source>
        <dbReference type="EMBL" id="KRL98311.1"/>
    </source>
</evidence>
<proteinExistence type="predicted"/>
<evidence type="ECO:0000259" key="1">
    <source>
        <dbReference type="Pfam" id="PF13460"/>
    </source>
</evidence>
<dbReference type="Gene3D" id="3.90.25.10">
    <property type="entry name" value="UDP-galactose 4-epimerase, domain 1"/>
    <property type="match status" value="1"/>
</dbReference>
<dbReference type="AlphaFoldDB" id="A0A0R1UYI1"/>
<evidence type="ECO:0000313" key="3">
    <source>
        <dbReference type="Proteomes" id="UP000051580"/>
    </source>
</evidence>
<dbReference type="OrthoDB" id="2149806at2"/>
<gene>
    <name evidence="2" type="ORF">FD28_GL000110</name>
</gene>
<dbReference type="RefSeq" id="WP_057731560.1">
    <property type="nucleotide sequence ID" value="NZ_AZFS01000006.1"/>
</dbReference>
<dbReference type="EMBL" id="AZFS01000006">
    <property type="protein sequence ID" value="KRL98311.1"/>
    <property type="molecule type" value="Genomic_DNA"/>
</dbReference>
<dbReference type="Pfam" id="PF13460">
    <property type="entry name" value="NAD_binding_10"/>
    <property type="match status" value="1"/>
</dbReference>
<dbReference type="PANTHER" id="PTHR43162">
    <property type="match status" value="1"/>
</dbReference>
<dbReference type="Proteomes" id="UP000051580">
    <property type="component" value="Unassembled WGS sequence"/>
</dbReference>
<keyword evidence="3" id="KW-1185">Reference proteome</keyword>